<dbReference type="NCBIfam" id="NF006989">
    <property type="entry name" value="PRK09454.1"/>
    <property type="match status" value="1"/>
</dbReference>
<proteinExistence type="predicted"/>
<organism evidence="2 3">
    <name type="scientific">Sphaerotilus natans subsp. natans DSM 6575</name>
    <dbReference type="NCBI Taxonomy" id="1286631"/>
    <lineage>
        <taxon>Bacteria</taxon>
        <taxon>Pseudomonadati</taxon>
        <taxon>Pseudomonadota</taxon>
        <taxon>Betaproteobacteria</taxon>
        <taxon>Burkholderiales</taxon>
        <taxon>Sphaerotilaceae</taxon>
        <taxon>Sphaerotilus</taxon>
    </lineage>
</organism>
<dbReference type="Pfam" id="PF03009">
    <property type="entry name" value="GDPD"/>
    <property type="match status" value="1"/>
</dbReference>
<gene>
    <name evidence="2" type="ORF">X805_14600</name>
</gene>
<name>A0A059KNA8_9BURK</name>
<dbReference type="EMBL" id="AZRA01000035">
    <property type="protein sequence ID" value="KDB52941.1"/>
    <property type="molecule type" value="Genomic_DNA"/>
</dbReference>
<evidence type="ECO:0000313" key="2">
    <source>
        <dbReference type="EMBL" id="KDB52941.1"/>
    </source>
</evidence>
<dbReference type="PROSITE" id="PS51704">
    <property type="entry name" value="GP_PDE"/>
    <property type="match status" value="1"/>
</dbReference>
<accession>A0A059KNA8</accession>
<dbReference type="eggNOG" id="COG0584">
    <property type="taxonomic scope" value="Bacteria"/>
</dbReference>
<dbReference type="Gene3D" id="3.20.20.190">
    <property type="entry name" value="Phosphatidylinositol (PI) phosphodiesterase"/>
    <property type="match status" value="1"/>
</dbReference>
<keyword evidence="3" id="KW-1185">Reference proteome</keyword>
<comment type="caution">
    <text evidence="2">The sequence shown here is derived from an EMBL/GenBank/DDBJ whole genome shotgun (WGS) entry which is preliminary data.</text>
</comment>
<dbReference type="AlphaFoldDB" id="A0A059KNA8"/>
<evidence type="ECO:0000259" key="1">
    <source>
        <dbReference type="PROSITE" id="PS51704"/>
    </source>
</evidence>
<feature type="domain" description="GP-PDE" evidence="1">
    <location>
        <begin position="26"/>
        <end position="269"/>
    </location>
</feature>
<dbReference type="STRING" id="34103.SAMN05421778_1012"/>
<dbReference type="InterPro" id="IPR030395">
    <property type="entry name" value="GP_PDE_dom"/>
</dbReference>
<dbReference type="InterPro" id="IPR017946">
    <property type="entry name" value="PLC-like_Pdiesterase_TIM-brl"/>
</dbReference>
<protein>
    <submittedName>
        <fullName evidence="2">Cytoplasmic glycerophosphodiester phosphodiesterase</fullName>
    </submittedName>
</protein>
<evidence type="ECO:0000313" key="3">
    <source>
        <dbReference type="Proteomes" id="UP000026714"/>
    </source>
</evidence>
<dbReference type="PATRIC" id="fig|1286631.3.peg.1442"/>
<dbReference type="PANTHER" id="PTHR46211">
    <property type="entry name" value="GLYCEROPHOSPHORYL DIESTER PHOSPHODIESTERASE"/>
    <property type="match status" value="1"/>
</dbReference>
<dbReference type="Proteomes" id="UP000026714">
    <property type="component" value="Unassembled WGS sequence"/>
</dbReference>
<reference evidence="2 3" key="1">
    <citation type="journal article" date="2014" name="FEMS Microbiol. Ecol.">
        <title>Sphaerotilus natans encrusted with nanoball-shaped Fe(III) oxide minerals formed by nitrate-reducing mixotrophic Fe(II) oxidation.</title>
        <authorList>
            <person name="Park S."/>
            <person name="Kim D.H."/>
            <person name="Lee J.H."/>
            <person name="Hur H.G."/>
        </authorList>
    </citation>
    <scope>NUCLEOTIDE SEQUENCE [LARGE SCALE GENOMIC DNA]</scope>
    <source>
        <strain evidence="2 3">DSM 6575</strain>
    </source>
</reference>
<dbReference type="SUPFAM" id="SSF51695">
    <property type="entry name" value="PLC-like phosphodiesterases"/>
    <property type="match status" value="1"/>
</dbReference>
<dbReference type="GO" id="GO:0008081">
    <property type="term" value="F:phosphoric diester hydrolase activity"/>
    <property type="evidence" value="ECO:0007669"/>
    <property type="project" value="InterPro"/>
</dbReference>
<dbReference type="PANTHER" id="PTHR46211:SF1">
    <property type="entry name" value="GLYCEROPHOSPHODIESTER PHOSPHODIESTERASE, CYTOPLASMIC"/>
    <property type="match status" value="1"/>
</dbReference>
<dbReference type="RefSeq" id="WP_081838023.1">
    <property type="nucleotide sequence ID" value="NZ_AZRA01000035.1"/>
</dbReference>
<sequence length="269" mass="29108">MSSLHHDLTSADDAEPATPAPPWPYPLWFAHRGAGRHAPENTLAAMRLGASLGWRAFECDVRLSADGLPFLLHDDTLERTTDAAGAALELDWAELSLLDAGGWHGRIFAGEPLPSLDGIAAFVLRNGHALNIELKPAPGDEERTGRLIAQAVRRLWGEAVHDEQAIWPLLSSFQPQALAAAREAAPELPRALLVDTLWPDCIDIAERLGCSAMVLEQSLITPALIGRLHRDGLRVLAYTVNDPGRAGELIELGIDGLISDEVDRFVPAD</sequence>
<dbReference type="GO" id="GO:0006629">
    <property type="term" value="P:lipid metabolic process"/>
    <property type="evidence" value="ECO:0007669"/>
    <property type="project" value="InterPro"/>
</dbReference>